<dbReference type="EMBL" id="NBSK02000004">
    <property type="protein sequence ID" value="KAJ0210548.1"/>
    <property type="molecule type" value="Genomic_DNA"/>
</dbReference>
<evidence type="ECO:0008006" key="7">
    <source>
        <dbReference type="Google" id="ProtNLM"/>
    </source>
</evidence>
<keyword evidence="2" id="KW-0378">Hydrolase</keyword>
<dbReference type="PANTHER" id="PTHR42648">
    <property type="entry name" value="TRANSPOSASE, PUTATIVE-RELATED"/>
    <property type="match status" value="1"/>
</dbReference>
<evidence type="ECO:0000313" key="5">
    <source>
        <dbReference type="EMBL" id="KAJ0210548.1"/>
    </source>
</evidence>
<dbReference type="Pfam" id="PF13976">
    <property type="entry name" value="gag_pre-integrs"/>
    <property type="match status" value="1"/>
</dbReference>
<dbReference type="InterPro" id="IPR013103">
    <property type="entry name" value="RVT_2"/>
</dbReference>
<evidence type="ECO:0000256" key="2">
    <source>
        <dbReference type="ARBA" id="ARBA00022801"/>
    </source>
</evidence>
<dbReference type="SUPFAM" id="SSF53098">
    <property type="entry name" value="Ribonuclease H-like"/>
    <property type="match status" value="1"/>
</dbReference>
<dbReference type="GO" id="GO:0003676">
    <property type="term" value="F:nucleic acid binding"/>
    <property type="evidence" value="ECO:0007669"/>
    <property type="project" value="InterPro"/>
</dbReference>
<dbReference type="InterPro" id="IPR039537">
    <property type="entry name" value="Retrotran_Ty1/copia-like"/>
</dbReference>
<protein>
    <recommendedName>
        <fullName evidence="7">Integrase catalytic domain-containing protein</fullName>
    </recommendedName>
</protein>
<dbReference type="GO" id="GO:0046872">
    <property type="term" value="F:metal ion binding"/>
    <property type="evidence" value="ECO:0007669"/>
    <property type="project" value="UniProtKB-KW"/>
</dbReference>
<dbReference type="GO" id="GO:0016787">
    <property type="term" value="F:hydrolase activity"/>
    <property type="evidence" value="ECO:0007669"/>
    <property type="project" value="UniProtKB-KW"/>
</dbReference>
<feature type="domain" description="Reverse transcriptase Ty1/copia-type" evidence="3">
    <location>
        <begin position="463"/>
        <end position="554"/>
    </location>
</feature>
<dbReference type="PANTHER" id="PTHR42648:SF27">
    <property type="entry name" value="RNA-DIRECTED DNA POLYMERASE"/>
    <property type="match status" value="1"/>
</dbReference>
<keyword evidence="1" id="KW-0479">Metal-binding</keyword>
<dbReference type="Pfam" id="PF07727">
    <property type="entry name" value="RVT_2"/>
    <property type="match status" value="1"/>
</dbReference>
<sequence length="593" mass="68224">MNLHHVNDSTEVACIMLATMTPELQKTFEFHEAFEMIEQLSHAKQDRFETLNAFIGCKMDKGSFVRSHEMSINELHNLLKIVVKNVKKSGNNQVLMIHEVLISVRGKEKLPRKARARERVKGSLLPLTQLLNPSLLLMLIALNVMKMNIGSATVPNTYRNLRRSKPTSLAPQGLRNVRELRDGDLELHVGNGNRVAIKAIGQYHLFLPNVLNLIFNNCCYVPSITRNIISTSRLYEQGCRYKFDFDFENIFVFKDNVFYFETSPTNGIYEIDLNGSYTKDNSIFNLNKKTKLDSNKTFFWHCRLGHISKTSITKLQKDVILESTGSKSFDVCESCICGKMTKALFTGVGERASDLLGLIHTDLCGPFRTMTISDRGGEYLRYEFDEHLKNCDIVSQLTPPGTPQHNGVSEIRNHTLLDMVRSMMSDTSLPHLFWGYALETAVRTSCWKQVDLQEEDLHGRKCTQIQGVDYEDTFSPFAKIESIRIIMAIAAYYDYEIWQMDVKTTFLNGYLEEDVFMEQSEGIVKPDNLKKVRKLKKSIYGLKQASGVWYHRFDEKCWVLSILTLLWCTCNPKYLGSMFSLLYMKYQFPRYLS</sequence>
<dbReference type="AlphaFoldDB" id="A0A9R1VTZ3"/>
<dbReference type="Proteomes" id="UP000235145">
    <property type="component" value="Unassembled WGS sequence"/>
</dbReference>
<proteinExistence type="predicted"/>
<feature type="domain" description="GAG-pre-integrase" evidence="4">
    <location>
        <begin position="269"/>
        <end position="340"/>
    </location>
</feature>
<dbReference type="InterPro" id="IPR025724">
    <property type="entry name" value="GAG-pre-integrase_dom"/>
</dbReference>
<reference evidence="5 6" key="1">
    <citation type="journal article" date="2017" name="Nat. Commun.">
        <title>Genome assembly with in vitro proximity ligation data and whole-genome triplication in lettuce.</title>
        <authorList>
            <person name="Reyes-Chin-Wo S."/>
            <person name="Wang Z."/>
            <person name="Yang X."/>
            <person name="Kozik A."/>
            <person name="Arikit S."/>
            <person name="Song C."/>
            <person name="Xia L."/>
            <person name="Froenicke L."/>
            <person name="Lavelle D.O."/>
            <person name="Truco M.J."/>
            <person name="Xia R."/>
            <person name="Zhu S."/>
            <person name="Xu C."/>
            <person name="Xu H."/>
            <person name="Xu X."/>
            <person name="Cox K."/>
            <person name="Korf I."/>
            <person name="Meyers B.C."/>
            <person name="Michelmore R.W."/>
        </authorList>
    </citation>
    <scope>NUCLEOTIDE SEQUENCE [LARGE SCALE GENOMIC DNA]</scope>
    <source>
        <strain evidence="6">cv. Salinas</strain>
        <tissue evidence="5">Seedlings</tissue>
    </source>
</reference>
<evidence type="ECO:0000256" key="1">
    <source>
        <dbReference type="ARBA" id="ARBA00022723"/>
    </source>
</evidence>
<evidence type="ECO:0000259" key="3">
    <source>
        <dbReference type="Pfam" id="PF07727"/>
    </source>
</evidence>
<evidence type="ECO:0000313" key="6">
    <source>
        <dbReference type="Proteomes" id="UP000235145"/>
    </source>
</evidence>
<gene>
    <name evidence="5" type="ORF">LSAT_V11C400168580</name>
</gene>
<keyword evidence="6" id="KW-1185">Reference proteome</keyword>
<dbReference type="Gene3D" id="3.30.420.10">
    <property type="entry name" value="Ribonuclease H-like superfamily/Ribonuclease H"/>
    <property type="match status" value="1"/>
</dbReference>
<evidence type="ECO:0000259" key="4">
    <source>
        <dbReference type="Pfam" id="PF13976"/>
    </source>
</evidence>
<comment type="caution">
    <text evidence="5">The sequence shown here is derived from an EMBL/GenBank/DDBJ whole genome shotgun (WGS) entry which is preliminary data.</text>
</comment>
<accession>A0A9R1VTZ3</accession>
<organism evidence="5 6">
    <name type="scientific">Lactuca sativa</name>
    <name type="common">Garden lettuce</name>
    <dbReference type="NCBI Taxonomy" id="4236"/>
    <lineage>
        <taxon>Eukaryota</taxon>
        <taxon>Viridiplantae</taxon>
        <taxon>Streptophyta</taxon>
        <taxon>Embryophyta</taxon>
        <taxon>Tracheophyta</taxon>
        <taxon>Spermatophyta</taxon>
        <taxon>Magnoliopsida</taxon>
        <taxon>eudicotyledons</taxon>
        <taxon>Gunneridae</taxon>
        <taxon>Pentapetalae</taxon>
        <taxon>asterids</taxon>
        <taxon>campanulids</taxon>
        <taxon>Asterales</taxon>
        <taxon>Asteraceae</taxon>
        <taxon>Cichorioideae</taxon>
        <taxon>Cichorieae</taxon>
        <taxon>Lactucinae</taxon>
        <taxon>Lactuca</taxon>
    </lineage>
</organism>
<dbReference type="InterPro" id="IPR012337">
    <property type="entry name" value="RNaseH-like_sf"/>
</dbReference>
<name>A0A9R1VTZ3_LACSA</name>
<dbReference type="InterPro" id="IPR036397">
    <property type="entry name" value="RNaseH_sf"/>
</dbReference>